<keyword evidence="4" id="KW-1185">Reference proteome</keyword>
<accession>A0ABD5ND39</accession>
<reference evidence="3 4" key="1">
    <citation type="journal article" date="2019" name="Int. J. Syst. Evol. Microbiol.">
        <title>The Global Catalogue of Microorganisms (GCM) 10K type strain sequencing project: providing services to taxonomists for standard genome sequencing and annotation.</title>
        <authorList>
            <consortium name="The Broad Institute Genomics Platform"/>
            <consortium name="The Broad Institute Genome Sequencing Center for Infectious Disease"/>
            <person name="Wu L."/>
            <person name="Ma J."/>
        </authorList>
    </citation>
    <scope>NUCLEOTIDE SEQUENCE [LARGE SCALE GENOMIC DNA]</scope>
    <source>
        <strain evidence="3 4">CGMCC 1.12562</strain>
    </source>
</reference>
<dbReference type="InterPro" id="IPR058275">
    <property type="entry name" value="DUF7969"/>
</dbReference>
<dbReference type="Pfam" id="PF25923">
    <property type="entry name" value="DUF7969"/>
    <property type="match status" value="1"/>
</dbReference>
<evidence type="ECO:0000313" key="4">
    <source>
        <dbReference type="Proteomes" id="UP001595660"/>
    </source>
</evidence>
<sequence>MVDVSYYCPRCGAVAELDRDARLADKSVTPFPLEGWSYASASDDYEADEWDGVKLVCGEGDASWSHPPDTERDDAPGCGEPFFLNFVRFEDGEEVSGSPESEHVRLAEGMGPGGPRGPSGPGFSR</sequence>
<dbReference type="AlphaFoldDB" id="A0ABD5ND39"/>
<name>A0ABD5ND39_9EURY</name>
<feature type="region of interest" description="Disordered" evidence="1">
    <location>
        <begin position="92"/>
        <end position="125"/>
    </location>
</feature>
<evidence type="ECO:0000313" key="3">
    <source>
        <dbReference type="EMBL" id="MFC3476974.1"/>
    </source>
</evidence>
<feature type="compositionally biased region" description="Gly residues" evidence="1">
    <location>
        <begin position="110"/>
        <end position="125"/>
    </location>
</feature>
<gene>
    <name evidence="3" type="ORF">ACFOKC_04475</name>
</gene>
<dbReference type="Proteomes" id="UP001595660">
    <property type="component" value="Unassembled WGS sequence"/>
</dbReference>
<evidence type="ECO:0000259" key="2">
    <source>
        <dbReference type="Pfam" id="PF25923"/>
    </source>
</evidence>
<proteinExistence type="predicted"/>
<dbReference type="GeneID" id="69117105"/>
<dbReference type="RefSeq" id="WP_232571889.1">
    <property type="nucleotide sequence ID" value="NZ_CP089466.1"/>
</dbReference>
<comment type="caution">
    <text evidence="3">The sequence shown here is derived from an EMBL/GenBank/DDBJ whole genome shotgun (WGS) entry which is preliminary data.</text>
</comment>
<protein>
    <recommendedName>
        <fullName evidence="2">DUF7969 domain-containing protein</fullName>
    </recommendedName>
</protein>
<dbReference type="EMBL" id="JBHRWN010000002">
    <property type="protein sequence ID" value="MFC3476974.1"/>
    <property type="molecule type" value="Genomic_DNA"/>
</dbReference>
<organism evidence="3 4">
    <name type="scientific">Halobacterium litoreum</name>
    <dbReference type="NCBI Taxonomy" id="2039234"/>
    <lineage>
        <taxon>Archaea</taxon>
        <taxon>Methanobacteriati</taxon>
        <taxon>Methanobacteriota</taxon>
        <taxon>Stenosarchaea group</taxon>
        <taxon>Halobacteria</taxon>
        <taxon>Halobacteriales</taxon>
        <taxon>Halobacteriaceae</taxon>
        <taxon>Halobacterium</taxon>
    </lineage>
</organism>
<evidence type="ECO:0000256" key="1">
    <source>
        <dbReference type="SAM" id="MobiDB-lite"/>
    </source>
</evidence>
<feature type="domain" description="DUF7969" evidence="2">
    <location>
        <begin position="3"/>
        <end position="122"/>
    </location>
</feature>